<keyword evidence="4" id="KW-1185">Reference proteome</keyword>
<evidence type="ECO:0000259" key="2">
    <source>
        <dbReference type="PROSITE" id="PS50206"/>
    </source>
</evidence>
<name>A0A9Q3ZHL0_9GAMM</name>
<organism evidence="3 4">
    <name type="scientific">Alloalcanivorax xenomutans</name>
    <dbReference type="NCBI Taxonomy" id="1094342"/>
    <lineage>
        <taxon>Bacteria</taxon>
        <taxon>Pseudomonadati</taxon>
        <taxon>Pseudomonadota</taxon>
        <taxon>Gammaproteobacteria</taxon>
        <taxon>Oceanospirillales</taxon>
        <taxon>Alcanivoracaceae</taxon>
        <taxon>Alloalcanivorax</taxon>
    </lineage>
</organism>
<dbReference type="Proteomes" id="UP001107961">
    <property type="component" value="Unassembled WGS sequence"/>
</dbReference>
<proteinExistence type="predicted"/>
<dbReference type="PANTHER" id="PTHR43031">
    <property type="entry name" value="FAD-DEPENDENT OXIDOREDUCTASE"/>
    <property type="match status" value="1"/>
</dbReference>
<dbReference type="PROSITE" id="PS50206">
    <property type="entry name" value="RHODANESE_3"/>
    <property type="match status" value="1"/>
</dbReference>
<dbReference type="InterPro" id="IPR050229">
    <property type="entry name" value="GlpE_sulfurtransferase"/>
</dbReference>
<dbReference type="CDD" id="cd00158">
    <property type="entry name" value="RHOD"/>
    <property type="match status" value="1"/>
</dbReference>
<dbReference type="KEGG" id="axe:P40_02815"/>
<protein>
    <submittedName>
        <fullName evidence="3">Rhodanese-like domain-containing protein</fullName>
    </submittedName>
</protein>
<evidence type="ECO:0000313" key="3">
    <source>
        <dbReference type="EMBL" id="MCE7511199.1"/>
    </source>
</evidence>
<dbReference type="EMBL" id="JAJVKT010000044">
    <property type="protein sequence ID" value="MCE7511199.1"/>
    <property type="molecule type" value="Genomic_DNA"/>
</dbReference>
<dbReference type="Pfam" id="PF00581">
    <property type="entry name" value="Rhodanese"/>
    <property type="match status" value="1"/>
</dbReference>
<dbReference type="GeneID" id="94685333"/>
<dbReference type="SMART" id="SM00450">
    <property type="entry name" value="RHOD"/>
    <property type="match status" value="1"/>
</dbReference>
<dbReference type="PANTHER" id="PTHR43031:SF18">
    <property type="entry name" value="RHODANESE-RELATED SULFURTRANSFERASES"/>
    <property type="match status" value="1"/>
</dbReference>
<keyword evidence="1" id="KW-0472">Membrane</keyword>
<dbReference type="RefSeq" id="WP_022997148.1">
    <property type="nucleotide sequence ID" value="NZ_CBDDTQ010000003.1"/>
</dbReference>
<feature type="domain" description="Rhodanese" evidence="2">
    <location>
        <begin position="47"/>
        <end position="137"/>
    </location>
</feature>
<reference evidence="3" key="1">
    <citation type="submission" date="2022-01" db="EMBL/GenBank/DDBJ databases">
        <authorList>
            <person name="Karlyshev A.V."/>
            <person name="Jaspars M."/>
        </authorList>
    </citation>
    <scope>NUCLEOTIDE SEQUENCE</scope>
    <source>
        <strain evidence="3">AGSA3-2</strain>
    </source>
</reference>
<evidence type="ECO:0000313" key="4">
    <source>
        <dbReference type="Proteomes" id="UP001107961"/>
    </source>
</evidence>
<dbReference type="InterPro" id="IPR001763">
    <property type="entry name" value="Rhodanese-like_dom"/>
</dbReference>
<dbReference type="AlphaFoldDB" id="A0A9Q3ZHL0"/>
<accession>A0A9Q3ZHL0</accession>
<keyword evidence="1" id="KW-1133">Transmembrane helix</keyword>
<feature type="transmembrane region" description="Helical" evidence="1">
    <location>
        <begin position="12"/>
        <end position="28"/>
    </location>
</feature>
<dbReference type="InterPro" id="IPR036873">
    <property type="entry name" value="Rhodanese-like_dom_sf"/>
</dbReference>
<sequence length="138" mass="15357">MDRLIEFASNHYLLVSAFFLLWAVFFTIESRRGGKPISPQLATNLINQQNGVIIDLRDGEEFRAGHIAGSVNIPAGQVMDQLSQLQAYKDRPVILACKMGNQSSHLGRQLRGKGIPNLYRIQGGINAWRNDNLPVVKA</sequence>
<comment type="caution">
    <text evidence="3">The sequence shown here is derived from an EMBL/GenBank/DDBJ whole genome shotgun (WGS) entry which is preliminary data.</text>
</comment>
<dbReference type="Gene3D" id="3.40.250.10">
    <property type="entry name" value="Rhodanese-like domain"/>
    <property type="match status" value="1"/>
</dbReference>
<evidence type="ECO:0000256" key="1">
    <source>
        <dbReference type="SAM" id="Phobius"/>
    </source>
</evidence>
<keyword evidence="1" id="KW-0812">Transmembrane</keyword>
<dbReference type="SUPFAM" id="SSF52821">
    <property type="entry name" value="Rhodanese/Cell cycle control phosphatase"/>
    <property type="match status" value="1"/>
</dbReference>
<gene>
    <name evidence="3" type="ORF">LZG35_21395</name>
</gene>